<dbReference type="Pfam" id="PF02801">
    <property type="entry name" value="Ketoacyl-synt_C"/>
    <property type="match status" value="1"/>
</dbReference>
<keyword evidence="2" id="KW-0597">Phosphoprotein</keyword>
<keyword evidence="1" id="KW-0596">Phosphopantetheine</keyword>
<evidence type="ECO:0000256" key="1">
    <source>
        <dbReference type="ARBA" id="ARBA00022450"/>
    </source>
</evidence>
<sequence length="1487" mass="166993">MKNNQYSGFEIAVVGMSIRTSGAANWREFWNNLVLSKESLRFLNVKELIDAGMDQAVINDKNYVNCTTDLINKECFDSKFFGYSNDEAKMMYPGHRFFHECVWEALEDAGYIPENINEPVGIYAGAGEDIIWKSFVNLSSENQKVNNFFLNTINNKDYLSTLVSYKLGLKGPSMAINTACSTSLVAIHTACKALIFGETRMALAGASSLVTASEKGYIYEEGSIVSKDGHCRAFDKDSTGTVNGEGTGVVVLKRLKDAIEDKDNIYAIIKGSAVNNDGNKKVGFTAPSIEGQVACIKMAQKFSKVEPDSISYVETHGTGTKLGDSIEIEALNIAFNNNKEFSCPIGSVKTNIGHLDTASGVAGFIKTVLSIKNKKIPASLHFNESDPNINFQDGPFYVNNKLSEWESKDLSPLRAAVNSFGVGGTNAHLIVEEAPAIQKNLDENEHNLLVLSAKTPTSLRSYFDKLIKFIATEEDLNVSDMCYTFQTARQNFENRIAISFKNKIDLQQKLEQIVISQKTFEKVRNVQNSVVFVFPGQGSQYKNMGLDLYKSNSEFREYLDNGFLYLSKITNIDFKEILFSQDSESNASDINLTSNAQPFIFLIEYALAKLIMNYGIVPSYMIGHSIGEYAAACISGLFTFEQALKLVVKRGELMGALPKGSMISVSIDELTAQKFLSDKISLAAINGPSQVVFSGNDEAIEKLIIRLTESDLQYIKLYTSHAFHSAMQDSILEKFENEFSDFKFNKIQIPFVSNITGEIISIDEATSSKYWTSQLRNTVMFSKGISNLLLEDNVVFIEVGAGSSLSGLIKQHKSDKKIKTVSILKSAKSLENDASFFLENLGRMWEYGLNLNWKKVYSNEKRRKISLPTYAFDQTKFIAEIDHHKMFNAGNQIAINNLEDSFYFPSWKRSMLNINTAKELKNRIFLVFSDNSDFTRAIIDEMQEKGNTIIQVLVGTNYFQHSSVLFSIDPLRTEQYDQLFRNLEIEGLLISDVMYLWSLNLDSQTIALADEDLEFNLTYFAVGRILKSWKNGIDRNIFLFTNSLYSVLGNEKVNYGHSLVLGFLKTIPLENQIPAVNIDVISENWDQILVKNLISEVLSIGSDSDRIVAFRLEHRWVQEFQRSLQRTNENEQQVIKNKGSYLITGGLGKMGFVLAKHLINKYGANIILAGRTDLSTTVDNESASLKRFKELKKLNPSTTYISTDVSCLKNFTTAISQNNDLIDGLDGIIHLSRGDDNDLDLIDYLSSDKTISMLAPKVNGIENLYTAFKDKSLDFIWTASSLSATYGTMGLSAYISSNTYLEYFALSKSGNLKCVELPAINFDEDFPLRKQNVLCSSEVIEVFEKTLELQNSNIIYVSKEDINLTLNLFNKTSHKLGKEIKPNAEKTERPDLQTDYLSAQTDVEKKLKLIFEDFFEIIDIGVQDDFFELGGDSLRAMVFLKKINKEFNIEISISDFFSNKNIQGIANLIEEKNWLNSSINMKNEITI</sequence>
<dbReference type="Gene3D" id="3.30.70.250">
    <property type="entry name" value="Malonyl-CoA ACP transacylase, ACP-binding"/>
    <property type="match status" value="1"/>
</dbReference>
<dbReference type="InterPro" id="IPR018201">
    <property type="entry name" value="Ketoacyl_synth_AS"/>
</dbReference>
<dbReference type="InterPro" id="IPR013968">
    <property type="entry name" value="PKS_KR"/>
</dbReference>
<dbReference type="InterPro" id="IPR016036">
    <property type="entry name" value="Malonyl_transacylase_ACP-bd"/>
</dbReference>
<dbReference type="InterPro" id="IPR014031">
    <property type="entry name" value="Ketoacyl_synth_C"/>
</dbReference>
<dbReference type="InterPro" id="IPR050091">
    <property type="entry name" value="PKS_NRPS_Biosynth_Enz"/>
</dbReference>
<dbReference type="InterPro" id="IPR014030">
    <property type="entry name" value="Ketoacyl_synth_N"/>
</dbReference>
<dbReference type="SMART" id="SM00827">
    <property type="entry name" value="PKS_AT"/>
    <property type="match status" value="1"/>
</dbReference>
<dbReference type="PROSITE" id="PS50075">
    <property type="entry name" value="CARRIER"/>
    <property type="match status" value="1"/>
</dbReference>
<dbReference type="Proteomes" id="UP001243403">
    <property type="component" value="Unassembled WGS sequence"/>
</dbReference>
<dbReference type="Gene3D" id="1.10.1200.10">
    <property type="entry name" value="ACP-like"/>
    <property type="match status" value="1"/>
</dbReference>
<dbReference type="InterPro" id="IPR049490">
    <property type="entry name" value="C883_1060-like_KR_N"/>
</dbReference>
<dbReference type="Pfam" id="PF22621">
    <property type="entry name" value="CurL-like_PKS_C"/>
    <property type="match status" value="1"/>
</dbReference>
<dbReference type="Gene3D" id="3.40.50.720">
    <property type="entry name" value="NAD(P)-binding Rossmann-like Domain"/>
    <property type="match status" value="1"/>
</dbReference>
<dbReference type="SMART" id="SM00825">
    <property type="entry name" value="PKS_KS"/>
    <property type="match status" value="1"/>
</dbReference>
<dbReference type="Pfam" id="PF00698">
    <property type="entry name" value="Acyl_transf_1"/>
    <property type="match status" value="1"/>
</dbReference>
<reference evidence="6 7" key="1">
    <citation type="submission" date="2023-04" db="EMBL/GenBank/DDBJ databases">
        <title>Two novel species of Flavobacterium.</title>
        <authorList>
            <person name="Liu Q."/>
            <person name="Xin Y.-H."/>
        </authorList>
    </citation>
    <scope>NUCLEOTIDE SEQUENCE [LARGE SCALE GENOMIC DNA]</scope>
    <source>
        <strain evidence="6 7">LB1P51</strain>
    </source>
</reference>
<keyword evidence="7" id="KW-1185">Reference proteome</keyword>
<proteinExistence type="predicted"/>
<dbReference type="InterPro" id="IPR014043">
    <property type="entry name" value="Acyl_transferase_dom"/>
</dbReference>
<evidence type="ECO:0000313" key="7">
    <source>
        <dbReference type="Proteomes" id="UP001243403"/>
    </source>
</evidence>
<protein>
    <submittedName>
        <fullName evidence="6">Beta-ketoacyl synthase N-terminal-like domain-containing protein</fullName>
    </submittedName>
</protein>
<dbReference type="Gene3D" id="3.40.366.10">
    <property type="entry name" value="Malonyl-Coenzyme A Acyl Carrier Protein, domain 2"/>
    <property type="match status" value="1"/>
</dbReference>
<dbReference type="Gene3D" id="3.30.70.3290">
    <property type="match status" value="1"/>
</dbReference>
<dbReference type="EMBL" id="JASCRZ010000007">
    <property type="protein sequence ID" value="MDI5895995.1"/>
    <property type="molecule type" value="Genomic_DNA"/>
</dbReference>
<dbReference type="PANTHER" id="PTHR43775">
    <property type="entry name" value="FATTY ACID SYNTHASE"/>
    <property type="match status" value="1"/>
</dbReference>
<dbReference type="SUPFAM" id="SSF51735">
    <property type="entry name" value="NAD(P)-binding Rossmann-fold domains"/>
    <property type="match status" value="1"/>
</dbReference>
<dbReference type="InterPro" id="IPR036736">
    <property type="entry name" value="ACP-like_sf"/>
</dbReference>
<dbReference type="InterPro" id="IPR016035">
    <property type="entry name" value="Acyl_Trfase/lysoPLipase"/>
</dbReference>
<accession>A0ABT6VCN4</accession>
<dbReference type="Pfam" id="PF00109">
    <property type="entry name" value="ketoacyl-synt"/>
    <property type="match status" value="1"/>
</dbReference>
<dbReference type="PROSITE" id="PS52004">
    <property type="entry name" value="KS3_2"/>
    <property type="match status" value="1"/>
</dbReference>
<keyword evidence="3" id="KW-0808">Transferase</keyword>
<dbReference type="SUPFAM" id="SSF53901">
    <property type="entry name" value="Thiolase-like"/>
    <property type="match status" value="1"/>
</dbReference>
<dbReference type="InterPro" id="IPR036291">
    <property type="entry name" value="NAD(P)-bd_dom_sf"/>
</dbReference>
<evidence type="ECO:0000256" key="2">
    <source>
        <dbReference type="ARBA" id="ARBA00022553"/>
    </source>
</evidence>
<dbReference type="InterPro" id="IPR057326">
    <property type="entry name" value="KR_dom"/>
</dbReference>
<dbReference type="SUPFAM" id="SSF55048">
    <property type="entry name" value="Probable ACP-binding domain of malonyl-CoA ACP transacylase"/>
    <property type="match status" value="1"/>
</dbReference>
<evidence type="ECO:0000259" key="5">
    <source>
        <dbReference type="PROSITE" id="PS52004"/>
    </source>
</evidence>
<feature type="domain" description="Ketosynthase family 3 (KS3)" evidence="5">
    <location>
        <begin position="8"/>
        <end position="433"/>
    </location>
</feature>
<feature type="domain" description="Carrier" evidence="4">
    <location>
        <begin position="1398"/>
        <end position="1473"/>
    </location>
</feature>
<dbReference type="Pfam" id="PF08659">
    <property type="entry name" value="KR"/>
    <property type="match status" value="1"/>
</dbReference>
<dbReference type="InterPro" id="IPR020841">
    <property type="entry name" value="PKS_Beta-ketoAc_synthase_dom"/>
</dbReference>
<dbReference type="InterPro" id="IPR016039">
    <property type="entry name" value="Thiolase-like"/>
</dbReference>
<gene>
    <name evidence="6" type="ORF">QLS65_13950</name>
</gene>
<dbReference type="SUPFAM" id="SSF47336">
    <property type="entry name" value="ACP-like"/>
    <property type="match status" value="1"/>
</dbReference>
<dbReference type="SMART" id="SM00822">
    <property type="entry name" value="PKS_KR"/>
    <property type="match status" value="1"/>
</dbReference>
<dbReference type="Pfam" id="PF00550">
    <property type="entry name" value="PP-binding"/>
    <property type="match status" value="1"/>
</dbReference>
<evidence type="ECO:0000313" key="6">
    <source>
        <dbReference type="EMBL" id="MDI5895995.1"/>
    </source>
</evidence>
<dbReference type="CDD" id="cd00833">
    <property type="entry name" value="PKS"/>
    <property type="match status" value="1"/>
</dbReference>
<evidence type="ECO:0000256" key="3">
    <source>
        <dbReference type="ARBA" id="ARBA00022679"/>
    </source>
</evidence>
<dbReference type="InterPro" id="IPR001227">
    <property type="entry name" value="Ac_transferase_dom_sf"/>
</dbReference>
<dbReference type="Pfam" id="PF21394">
    <property type="entry name" value="Beta-ketacyl_N"/>
    <property type="match status" value="1"/>
</dbReference>
<dbReference type="PROSITE" id="PS00606">
    <property type="entry name" value="KS3_1"/>
    <property type="match status" value="1"/>
</dbReference>
<name>A0ABT6VCN4_9FLAO</name>
<evidence type="ECO:0000259" key="4">
    <source>
        <dbReference type="PROSITE" id="PS50075"/>
    </source>
</evidence>
<comment type="caution">
    <text evidence="6">The sequence shown here is derived from an EMBL/GenBank/DDBJ whole genome shotgun (WGS) entry which is preliminary data.</text>
</comment>
<dbReference type="Gene3D" id="3.40.47.10">
    <property type="match status" value="1"/>
</dbReference>
<organism evidence="6 7">
    <name type="scientific">Flavobacterium algoritolerans</name>
    <dbReference type="NCBI Taxonomy" id="3041254"/>
    <lineage>
        <taxon>Bacteria</taxon>
        <taxon>Pseudomonadati</taxon>
        <taxon>Bacteroidota</taxon>
        <taxon>Flavobacteriia</taxon>
        <taxon>Flavobacteriales</taxon>
        <taxon>Flavobacteriaceae</taxon>
        <taxon>Flavobacterium</taxon>
    </lineage>
</organism>
<dbReference type="SUPFAM" id="SSF52151">
    <property type="entry name" value="FabD/lysophospholipase-like"/>
    <property type="match status" value="1"/>
</dbReference>
<dbReference type="PANTHER" id="PTHR43775:SF51">
    <property type="entry name" value="INACTIVE PHENOLPHTHIOCEROL SYNTHESIS POLYKETIDE SYNTHASE TYPE I PKS1-RELATED"/>
    <property type="match status" value="1"/>
</dbReference>
<dbReference type="RefSeq" id="WP_282718429.1">
    <property type="nucleotide sequence ID" value="NZ_JASCRZ010000007.1"/>
</dbReference>
<dbReference type="InterPro" id="IPR009081">
    <property type="entry name" value="PP-bd_ACP"/>
</dbReference>